<dbReference type="EMBL" id="BFAA01257432">
    <property type="protein sequence ID" value="GCB86159.1"/>
    <property type="molecule type" value="Genomic_DNA"/>
</dbReference>
<reference evidence="2 3" key="1">
    <citation type="journal article" date="2018" name="Nat. Ecol. Evol.">
        <title>Shark genomes provide insights into elasmobranch evolution and the origin of vertebrates.</title>
        <authorList>
            <person name="Hara Y"/>
            <person name="Yamaguchi K"/>
            <person name="Onimaru K"/>
            <person name="Kadota M"/>
            <person name="Koyanagi M"/>
            <person name="Keeley SD"/>
            <person name="Tatsumi K"/>
            <person name="Tanaka K"/>
            <person name="Motone F"/>
            <person name="Kageyama Y"/>
            <person name="Nozu R"/>
            <person name="Adachi N"/>
            <person name="Nishimura O"/>
            <person name="Nakagawa R"/>
            <person name="Tanegashima C"/>
            <person name="Kiyatake I"/>
            <person name="Matsumoto R"/>
            <person name="Murakumo K"/>
            <person name="Nishida K"/>
            <person name="Terakita A"/>
            <person name="Kuratani S"/>
            <person name="Sato K"/>
            <person name="Hyodo S Kuraku.S."/>
        </authorList>
    </citation>
    <scope>NUCLEOTIDE SEQUENCE [LARGE SCALE GENOMIC DNA]</scope>
</reference>
<name>A0A401QL99_SCYTO</name>
<dbReference type="Proteomes" id="UP000288216">
    <property type="component" value="Unassembled WGS sequence"/>
</dbReference>
<feature type="compositionally biased region" description="Basic and acidic residues" evidence="1">
    <location>
        <begin position="61"/>
        <end position="75"/>
    </location>
</feature>
<evidence type="ECO:0000313" key="3">
    <source>
        <dbReference type="Proteomes" id="UP000288216"/>
    </source>
</evidence>
<accession>A0A401QL99</accession>
<protein>
    <submittedName>
        <fullName evidence="2">Uncharacterized protein</fullName>
    </submittedName>
</protein>
<gene>
    <name evidence="2" type="ORF">scyTo_0026914</name>
</gene>
<comment type="caution">
    <text evidence="2">The sequence shown here is derived from an EMBL/GenBank/DDBJ whole genome shotgun (WGS) entry which is preliminary data.</text>
</comment>
<sequence>MEGGTENDVKILELEDEEEKAEKLELVKKEEARMPEPDKKTADKDKEEDSKQVENTEPPEEEKKEQEEEKKLKESPEEEEKGEEGEEKEEVEQSEPAKESPAPVKVGGPISVDSEILGWGIQGIMGVLLGSTRSWLVPRPAWVRTFSTALANRAKSVWYGMLSAERGCLIRERVCRVRVFDTGACLQSDGV</sequence>
<dbReference type="AlphaFoldDB" id="A0A401QL99"/>
<feature type="compositionally biased region" description="Basic and acidic residues" evidence="1">
    <location>
        <begin position="20"/>
        <end position="54"/>
    </location>
</feature>
<evidence type="ECO:0000256" key="1">
    <source>
        <dbReference type="SAM" id="MobiDB-lite"/>
    </source>
</evidence>
<organism evidence="2 3">
    <name type="scientific">Scyliorhinus torazame</name>
    <name type="common">Cloudy catshark</name>
    <name type="synonym">Catulus torazame</name>
    <dbReference type="NCBI Taxonomy" id="75743"/>
    <lineage>
        <taxon>Eukaryota</taxon>
        <taxon>Metazoa</taxon>
        <taxon>Chordata</taxon>
        <taxon>Craniata</taxon>
        <taxon>Vertebrata</taxon>
        <taxon>Chondrichthyes</taxon>
        <taxon>Elasmobranchii</taxon>
        <taxon>Galeomorphii</taxon>
        <taxon>Galeoidea</taxon>
        <taxon>Carcharhiniformes</taxon>
        <taxon>Scyliorhinidae</taxon>
        <taxon>Scyliorhinus</taxon>
    </lineage>
</organism>
<feature type="compositionally biased region" description="Acidic residues" evidence="1">
    <location>
        <begin position="76"/>
        <end position="93"/>
    </location>
</feature>
<dbReference type="STRING" id="75743.A0A401QL99"/>
<evidence type="ECO:0000313" key="2">
    <source>
        <dbReference type="EMBL" id="GCB86159.1"/>
    </source>
</evidence>
<keyword evidence="3" id="KW-1185">Reference proteome</keyword>
<feature type="region of interest" description="Disordered" evidence="1">
    <location>
        <begin position="1"/>
        <end position="106"/>
    </location>
</feature>
<proteinExistence type="predicted"/>